<comment type="subcellular location">
    <subcellularLocation>
        <location evidence="1">Endomembrane system</location>
        <topology evidence="1">Multi-pass membrane protein</topology>
    </subcellularLocation>
</comment>
<dbReference type="Proteomes" id="UP000642180">
    <property type="component" value="Unassembled WGS sequence"/>
</dbReference>
<proteinExistence type="predicted"/>
<dbReference type="PANTHER" id="PTHR12714:SF24">
    <property type="entry name" value="SLR1182 PROTEIN"/>
    <property type="match status" value="1"/>
</dbReference>
<evidence type="ECO:0000313" key="7">
    <source>
        <dbReference type="Proteomes" id="UP000642180"/>
    </source>
</evidence>
<feature type="transmembrane region" description="Helical" evidence="5">
    <location>
        <begin position="43"/>
        <end position="61"/>
    </location>
</feature>
<dbReference type="InterPro" id="IPR007318">
    <property type="entry name" value="Phopholipid_MeTrfase"/>
</dbReference>
<name>A0A8J3B011_9BURK</name>
<sequence length="153" mass="17313">MPRLDTKIPAPVTAIVIGLLMKWYAHAGDVRMDPSLLRMEIGVTLAQISALIALIAFVCMWRARTTINPLQPDKASSLVTNGIFRFSRNPLYLSLLLLLIAYAIRLESAMVWIGPCAFVAYVTRFQIVPEERVLTEKFGQAYVAYKGRTRRWL</sequence>
<evidence type="ECO:0008006" key="8">
    <source>
        <dbReference type="Google" id="ProtNLM"/>
    </source>
</evidence>
<feature type="transmembrane region" description="Helical" evidence="5">
    <location>
        <begin position="82"/>
        <end position="104"/>
    </location>
</feature>
<evidence type="ECO:0000313" key="6">
    <source>
        <dbReference type="EMBL" id="GGI21227.1"/>
    </source>
</evidence>
<dbReference type="AlphaFoldDB" id="A0A8J3B011"/>
<dbReference type="Gene3D" id="1.20.120.1630">
    <property type="match status" value="1"/>
</dbReference>
<keyword evidence="4 5" id="KW-0472">Membrane</keyword>
<organism evidence="6 7">
    <name type="scientific">Oxalicibacterium faecigallinarum</name>
    <dbReference type="NCBI Taxonomy" id="573741"/>
    <lineage>
        <taxon>Bacteria</taxon>
        <taxon>Pseudomonadati</taxon>
        <taxon>Pseudomonadota</taxon>
        <taxon>Betaproteobacteria</taxon>
        <taxon>Burkholderiales</taxon>
        <taxon>Oxalobacteraceae</taxon>
        <taxon>Oxalicibacterium</taxon>
    </lineage>
</organism>
<dbReference type="GO" id="GO:0016740">
    <property type="term" value="F:transferase activity"/>
    <property type="evidence" value="ECO:0007669"/>
    <property type="project" value="UniProtKB-ARBA"/>
</dbReference>
<comment type="caution">
    <text evidence="6">The sequence shown here is derived from an EMBL/GenBank/DDBJ whole genome shotgun (WGS) entry which is preliminary data.</text>
</comment>
<evidence type="ECO:0000256" key="4">
    <source>
        <dbReference type="ARBA" id="ARBA00023136"/>
    </source>
</evidence>
<accession>A0A8J3B011</accession>
<dbReference type="GO" id="GO:0012505">
    <property type="term" value="C:endomembrane system"/>
    <property type="evidence" value="ECO:0007669"/>
    <property type="project" value="UniProtKB-SubCell"/>
</dbReference>
<protein>
    <recommendedName>
        <fullName evidence="8">Isoprenylcysteine carboxylmethyltransferase family protein</fullName>
    </recommendedName>
</protein>
<dbReference type="Pfam" id="PF04191">
    <property type="entry name" value="PEMT"/>
    <property type="match status" value="1"/>
</dbReference>
<evidence type="ECO:0000256" key="5">
    <source>
        <dbReference type="SAM" id="Phobius"/>
    </source>
</evidence>
<dbReference type="PANTHER" id="PTHR12714">
    <property type="entry name" value="PROTEIN-S ISOPRENYLCYSTEINE O-METHYLTRANSFERASE"/>
    <property type="match status" value="1"/>
</dbReference>
<dbReference type="EMBL" id="BMDI01000003">
    <property type="protein sequence ID" value="GGI21227.1"/>
    <property type="molecule type" value="Genomic_DNA"/>
</dbReference>
<keyword evidence="2 5" id="KW-0812">Transmembrane</keyword>
<reference evidence="7" key="1">
    <citation type="journal article" date="2019" name="Int. J. Syst. Evol. Microbiol.">
        <title>The Global Catalogue of Microorganisms (GCM) 10K type strain sequencing project: providing services to taxonomists for standard genome sequencing and annotation.</title>
        <authorList>
            <consortium name="The Broad Institute Genomics Platform"/>
            <consortium name="The Broad Institute Genome Sequencing Center for Infectious Disease"/>
            <person name="Wu L."/>
            <person name="Ma J."/>
        </authorList>
    </citation>
    <scope>NUCLEOTIDE SEQUENCE [LARGE SCALE GENOMIC DNA]</scope>
    <source>
        <strain evidence="7">CCM 2767</strain>
    </source>
</reference>
<keyword evidence="3 5" id="KW-1133">Transmembrane helix</keyword>
<evidence type="ECO:0000256" key="1">
    <source>
        <dbReference type="ARBA" id="ARBA00004127"/>
    </source>
</evidence>
<evidence type="ECO:0000256" key="2">
    <source>
        <dbReference type="ARBA" id="ARBA00022692"/>
    </source>
</evidence>
<dbReference type="RefSeq" id="WP_188382006.1">
    <property type="nucleotide sequence ID" value="NZ_BMDI01000003.1"/>
</dbReference>
<gene>
    <name evidence="6" type="ORF">GCM10008066_28010</name>
</gene>
<keyword evidence="7" id="KW-1185">Reference proteome</keyword>
<evidence type="ECO:0000256" key="3">
    <source>
        <dbReference type="ARBA" id="ARBA00022989"/>
    </source>
</evidence>